<evidence type="ECO:0000313" key="4">
    <source>
        <dbReference type="EMBL" id="NJC72907.1"/>
    </source>
</evidence>
<dbReference type="Pfam" id="PF01408">
    <property type="entry name" value="GFO_IDH_MocA"/>
    <property type="match status" value="1"/>
</dbReference>
<dbReference type="PANTHER" id="PTHR43708">
    <property type="entry name" value="CONSERVED EXPRESSED OXIDOREDUCTASE (EUROFUNG)"/>
    <property type="match status" value="1"/>
</dbReference>
<evidence type="ECO:0000259" key="3">
    <source>
        <dbReference type="Pfam" id="PF01408"/>
    </source>
</evidence>
<protein>
    <submittedName>
        <fullName evidence="4">Gfo/Idh/MocA family oxidoreductase</fullName>
    </submittedName>
</protein>
<keyword evidence="2" id="KW-0560">Oxidoreductase</keyword>
<gene>
    <name evidence="4" type="ORF">HC031_24785</name>
</gene>
<dbReference type="InterPro" id="IPR051317">
    <property type="entry name" value="Gfo/Idh/MocA_oxidoreduct"/>
</dbReference>
<accession>A0ABX0Y444</accession>
<sequence length="346" mass="36845">MNRIGVGIIGAGAATQAIHLPALAALGDRLQPVHIADPDQGVGEQVAARVRARWSADAQAVIDDQAVDIVAICSPDWVHADQVEAACRAGKKAVLCEKPLAKTEADATRIAEASTNSGVPVIVGTMHRYDPAFVAARSAWQGFGSRRVFVRSAIYLPDNNEMTSLATNQAGSTITPGAGPAPDETPEATAEALRNSVLGLAIHNLPLIRTLIPGPVDVLEARLMRPYGYSITIGDGLRIARLAALMPGRWDPSWTLEAWDDRQHLEVRFPPSYVLAGSSAAALTTQNGSRSWRFRESGYETQWRHVADVAAGQASPDVSVHEAVADLRYAIAIADGAARTVLERTS</sequence>
<name>A0ABX0Y444_9ACTN</name>
<dbReference type="SUPFAM" id="SSF51735">
    <property type="entry name" value="NAD(P)-binding Rossmann-fold domains"/>
    <property type="match status" value="1"/>
</dbReference>
<evidence type="ECO:0000256" key="2">
    <source>
        <dbReference type="ARBA" id="ARBA00023002"/>
    </source>
</evidence>
<dbReference type="InterPro" id="IPR000683">
    <property type="entry name" value="Gfo/Idh/MocA-like_OxRdtase_N"/>
</dbReference>
<comment type="similarity">
    <text evidence="1">Belongs to the Gfo/Idh/MocA family.</text>
</comment>
<organism evidence="4 5">
    <name type="scientific">Planosporangium thailandense</name>
    <dbReference type="NCBI Taxonomy" id="765197"/>
    <lineage>
        <taxon>Bacteria</taxon>
        <taxon>Bacillati</taxon>
        <taxon>Actinomycetota</taxon>
        <taxon>Actinomycetes</taxon>
        <taxon>Micromonosporales</taxon>
        <taxon>Micromonosporaceae</taxon>
        <taxon>Planosporangium</taxon>
    </lineage>
</organism>
<dbReference type="PANTHER" id="PTHR43708:SF5">
    <property type="entry name" value="CONSERVED EXPRESSED OXIDOREDUCTASE (EUROFUNG)-RELATED"/>
    <property type="match status" value="1"/>
</dbReference>
<feature type="domain" description="Gfo/Idh/MocA-like oxidoreductase N-terminal" evidence="3">
    <location>
        <begin position="4"/>
        <end position="124"/>
    </location>
</feature>
<comment type="caution">
    <text evidence="4">The sequence shown here is derived from an EMBL/GenBank/DDBJ whole genome shotgun (WGS) entry which is preliminary data.</text>
</comment>
<dbReference type="RefSeq" id="WP_167927820.1">
    <property type="nucleotide sequence ID" value="NZ_JAATVY010000023.1"/>
</dbReference>
<dbReference type="Gene3D" id="3.40.50.720">
    <property type="entry name" value="NAD(P)-binding Rossmann-like Domain"/>
    <property type="match status" value="1"/>
</dbReference>
<dbReference type="Gene3D" id="3.30.360.10">
    <property type="entry name" value="Dihydrodipicolinate Reductase, domain 2"/>
    <property type="match status" value="1"/>
</dbReference>
<dbReference type="Proteomes" id="UP000722989">
    <property type="component" value="Unassembled WGS sequence"/>
</dbReference>
<evidence type="ECO:0000313" key="5">
    <source>
        <dbReference type="Proteomes" id="UP000722989"/>
    </source>
</evidence>
<reference evidence="4 5" key="1">
    <citation type="submission" date="2020-03" db="EMBL/GenBank/DDBJ databases">
        <title>WGS of the type strain of Planosporangium spp.</title>
        <authorList>
            <person name="Thawai C."/>
        </authorList>
    </citation>
    <scope>NUCLEOTIDE SEQUENCE [LARGE SCALE GENOMIC DNA]</scope>
    <source>
        <strain evidence="4 5">TBRC 5610</strain>
    </source>
</reference>
<proteinExistence type="inferred from homology"/>
<dbReference type="EMBL" id="JAATVY010000023">
    <property type="protein sequence ID" value="NJC72907.1"/>
    <property type="molecule type" value="Genomic_DNA"/>
</dbReference>
<keyword evidence="5" id="KW-1185">Reference proteome</keyword>
<evidence type="ECO:0000256" key="1">
    <source>
        <dbReference type="ARBA" id="ARBA00010928"/>
    </source>
</evidence>
<dbReference type="InterPro" id="IPR036291">
    <property type="entry name" value="NAD(P)-bd_dom_sf"/>
</dbReference>